<accession>A0ABS3U6U6</accession>
<proteinExistence type="predicted"/>
<dbReference type="EMBL" id="JAGFNP010000009">
    <property type="protein sequence ID" value="MBO3734499.1"/>
    <property type="molecule type" value="Genomic_DNA"/>
</dbReference>
<dbReference type="Gene3D" id="2.80.10.50">
    <property type="match status" value="1"/>
</dbReference>
<dbReference type="InterPro" id="IPR000772">
    <property type="entry name" value="Ricin_B_lectin"/>
</dbReference>
<protein>
    <submittedName>
        <fullName evidence="2">RICIN domain-containing protein</fullName>
    </submittedName>
</protein>
<dbReference type="RefSeq" id="WP_208497668.1">
    <property type="nucleotide sequence ID" value="NZ_JAGFNP010000009.1"/>
</dbReference>
<dbReference type="InterPro" id="IPR035992">
    <property type="entry name" value="Ricin_B-like_lectins"/>
</dbReference>
<dbReference type="Proteomes" id="UP000681341">
    <property type="component" value="Unassembled WGS sequence"/>
</dbReference>
<evidence type="ECO:0000313" key="3">
    <source>
        <dbReference type="Proteomes" id="UP000681341"/>
    </source>
</evidence>
<name>A0ABS3U6U6_9ACTN</name>
<comment type="caution">
    <text evidence="2">The sequence shown here is derived from an EMBL/GenBank/DDBJ whole genome shotgun (WGS) entry which is preliminary data.</text>
</comment>
<feature type="non-terminal residue" evidence="2">
    <location>
        <position position="1"/>
    </location>
</feature>
<evidence type="ECO:0000313" key="2">
    <source>
        <dbReference type="EMBL" id="MBO3734499.1"/>
    </source>
</evidence>
<reference evidence="2 3" key="1">
    <citation type="submission" date="2021-03" db="EMBL/GenBank/DDBJ databases">
        <title>Glycomyces sp. nov., a novel actinomycete isolated from soil.</title>
        <authorList>
            <person name="Yang X."/>
            <person name="Xu X."/>
        </authorList>
    </citation>
    <scope>NUCLEOTIDE SEQUENCE [LARGE SCALE GENOMIC DNA]</scope>
    <source>
        <strain evidence="2 3">NEAU-S30</strain>
    </source>
</reference>
<gene>
    <name evidence="2" type="ORF">J5V16_16845</name>
</gene>
<organism evidence="2 3">
    <name type="scientific">Glycomyces niveus</name>
    <dbReference type="NCBI Taxonomy" id="2820287"/>
    <lineage>
        <taxon>Bacteria</taxon>
        <taxon>Bacillati</taxon>
        <taxon>Actinomycetota</taxon>
        <taxon>Actinomycetes</taxon>
        <taxon>Glycomycetales</taxon>
        <taxon>Glycomycetaceae</taxon>
        <taxon>Glycomyces</taxon>
    </lineage>
</organism>
<sequence length="43" mass="4257">NADGSITSSSGLCLDVAGAATANGTKVQLWSCTGGSNQRWTLG</sequence>
<dbReference type="SUPFAM" id="SSF50370">
    <property type="entry name" value="Ricin B-like lectins"/>
    <property type="match status" value="1"/>
</dbReference>
<evidence type="ECO:0000259" key="1">
    <source>
        <dbReference type="Pfam" id="PF14200"/>
    </source>
</evidence>
<feature type="domain" description="Ricin B lectin" evidence="1">
    <location>
        <begin position="9"/>
        <end position="42"/>
    </location>
</feature>
<dbReference type="PROSITE" id="PS50231">
    <property type="entry name" value="RICIN_B_LECTIN"/>
    <property type="match status" value="1"/>
</dbReference>
<keyword evidence="3" id="KW-1185">Reference proteome</keyword>
<dbReference type="Pfam" id="PF14200">
    <property type="entry name" value="RicinB_lectin_2"/>
    <property type="match status" value="1"/>
</dbReference>